<sequence length="369" mass="42003">MDGRFIRLWPWNTFTIGAVLLILTYRFFRWCSACLRRSSAVKPVPHAIPSSFSDVPAPQARISAIISDTDLKNLVDEVNDKIHRAEDWEHVIDRRNHMFSYTAKRTKPKDGPVKYLSLTVFENCSPELLRNFYMDNDYRKTWDNTIIEHKQLQVDVSSGTEFGRTIKKFPFLSPREYVLAWRVWEDKHGAFYCLSKGCEHPRAPSQRKYVRVMFHRSVAGRNACEITMVHQEDAGLNVEMAKLAFAKGIWSYVCKMNDALRLHSLKHTPALNEAMLIQKFPPGLEDIDHRSTTHSEVAADTVCYRQASESHGSRSVKAPPNKLLKNGLILVGSAICLSRGHSSLGAKVAMVYILTKLTKRRATSKAGKP</sequence>
<feature type="transmembrane region" description="Helical" evidence="1">
    <location>
        <begin position="6"/>
        <end position="28"/>
    </location>
</feature>
<organism evidence="3 4">
    <name type="scientific">Oldenlandia corymbosa var. corymbosa</name>
    <dbReference type="NCBI Taxonomy" id="529605"/>
    <lineage>
        <taxon>Eukaryota</taxon>
        <taxon>Viridiplantae</taxon>
        <taxon>Streptophyta</taxon>
        <taxon>Embryophyta</taxon>
        <taxon>Tracheophyta</taxon>
        <taxon>Spermatophyta</taxon>
        <taxon>Magnoliopsida</taxon>
        <taxon>eudicotyledons</taxon>
        <taxon>Gunneridae</taxon>
        <taxon>Pentapetalae</taxon>
        <taxon>asterids</taxon>
        <taxon>lamiids</taxon>
        <taxon>Gentianales</taxon>
        <taxon>Rubiaceae</taxon>
        <taxon>Rubioideae</taxon>
        <taxon>Spermacoceae</taxon>
        <taxon>Hedyotis-Oldenlandia complex</taxon>
        <taxon>Oldenlandia</taxon>
    </lineage>
</organism>
<dbReference type="EMBL" id="OX459119">
    <property type="protein sequence ID" value="CAI9093328.1"/>
    <property type="molecule type" value="Genomic_DNA"/>
</dbReference>
<dbReference type="SUPFAM" id="SSF55961">
    <property type="entry name" value="Bet v1-like"/>
    <property type="match status" value="1"/>
</dbReference>
<gene>
    <name evidence="3" type="ORF">OLC1_LOCUS4772</name>
</gene>
<keyword evidence="1" id="KW-0472">Membrane</keyword>
<evidence type="ECO:0000259" key="2">
    <source>
        <dbReference type="PROSITE" id="PS50848"/>
    </source>
</evidence>
<dbReference type="Gene3D" id="3.30.530.20">
    <property type="match status" value="1"/>
</dbReference>
<dbReference type="PROSITE" id="PS50848">
    <property type="entry name" value="START"/>
    <property type="match status" value="1"/>
</dbReference>
<dbReference type="Pfam" id="PF01852">
    <property type="entry name" value="START"/>
    <property type="match status" value="1"/>
</dbReference>
<dbReference type="CDD" id="cd08870">
    <property type="entry name" value="START_STARD2_7-like"/>
    <property type="match status" value="1"/>
</dbReference>
<feature type="domain" description="START" evidence="2">
    <location>
        <begin position="86"/>
        <end position="212"/>
    </location>
</feature>
<keyword evidence="1" id="KW-1133">Transmembrane helix</keyword>
<evidence type="ECO:0000256" key="1">
    <source>
        <dbReference type="SAM" id="Phobius"/>
    </source>
</evidence>
<accession>A0AAV1CFB3</accession>
<evidence type="ECO:0000313" key="4">
    <source>
        <dbReference type="Proteomes" id="UP001161247"/>
    </source>
</evidence>
<evidence type="ECO:0000313" key="3">
    <source>
        <dbReference type="EMBL" id="CAI9093328.1"/>
    </source>
</evidence>
<dbReference type="GO" id="GO:0005737">
    <property type="term" value="C:cytoplasm"/>
    <property type="evidence" value="ECO:0007669"/>
    <property type="project" value="UniProtKB-ARBA"/>
</dbReference>
<dbReference type="AlphaFoldDB" id="A0AAV1CFB3"/>
<proteinExistence type="predicted"/>
<keyword evidence="4" id="KW-1185">Reference proteome</keyword>
<keyword evidence="1" id="KW-0812">Transmembrane</keyword>
<dbReference type="InterPro" id="IPR002913">
    <property type="entry name" value="START_lipid-bd_dom"/>
</dbReference>
<dbReference type="GO" id="GO:0008289">
    <property type="term" value="F:lipid binding"/>
    <property type="evidence" value="ECO:0007669"/>
    <property type="project" value="InterPro"/>
</dbReference>
<dbReference type="PANTHER" id="PTHR19308:SF13">
    <property type="entry name" value="OS02G0468400 PROTEIN"/>
    <property type="match status" value="1"/>
</dbReference>
<dbReference type="InterPro" id="IPR051213">
    <property type="entry name" value="START_lipid_transfer"/>
</dbReference>
<dbReference type="Proteomes" id="UP001161247">
    <property type="component" value="Chromosome 2"/>
</dbReference>
<protein>
    <submittedName>
        <fullName evidence="3">OLC1v1028803C1</fullName>
    </submittedName>
</protein>
<reference evidence="3" key="1">
    <citation type="submission" date="2023-03" db="EMBL/GenBank/DDBJ databases">
        <authorList>
            <person name="Julca I."/>
        </authorList>
    </citation>
    <scope>NUCLEOTIDE SEQUENCE</scope>
</reference>
<dbReference type="InterPro" id="IPR023393">
    <property type="entry name" value="START-like_dom_sf"/>
</dbReference>
<name>A0AAV1CFB3_OLDCO</name>
<dbReference type="PANTHER" id="PTHR19308">
    <property type="entry name" value="PHOSPHATIDYLCHOLINE TRANSFER PROTEIN"/>
    <property type="match status" value="1"/>
</dbReference>